<name>A0A285NF04_9AQUI</name>
<dbReference type="SUPFAM" id="SSF117143">
    <property type="entry name" value="Flagellar hook protein flgE"/>
    <property type="match status" value="2"/>
</dbReference>
<evidence type="ECO:0000313" key="11">
    <source>
        <dbReference type="Proteomes" id="UP000219036"/>
    </source>
</evidence>
<evidence type="ECO:0000259" key="6">
    <source>
        <dbReference type="Pfam" id="PF00460"/>
    </source>
</evidence>
<dbReference type="InterPro" id="IPR020013">
    <property type="entry name" value="Flagellar_FlgE/F/G"/>
</dbReference>
<feature type="domain" description="Flagellar basal body rod protein N-terminal" evidence="6">
    <location>
        <begin position="5"/>
        <end position="35"/>
    </location>
</feature>
<accession>A0A285NF04</accession>
<dbReference type="EMBL" id="OBEI01000004">
    <property type="protein sequence ID" value="SNZ08094.1"/>
    <property type="molecule type" value="Genomic_DNA"/>
</dbReference>
<comment type="function">
    <text evidence="5">A flexible structure which links the flagellar filament to the drive apparatus in the basal body.</text>
</comment>
<dbReference type="Proteomes" id="UP000219036">
    <property type="component" value="Unassembled WGS sequence"/>
</dbReference>
<evidence type="ECO:0000256" key="3">
    <source>
        <dbReference type="ARBA" id="ARBA00019015"/>
    </source>
</evidence>
<reference evidence="11" key="1">
    <citation type="submission" date="2017-09" db="EMBL/GenBank/DDBJ databases">
        <authorList>
            <person name="Varghese N."/>
            <person name="Submissions S."/>
        </authorList>
    </citation>
    <scope>NUCLEOTIDE SEQUENCE [LARGE SCALE GENOMIC DNA]</scope>
    <source>
        <strain evidence="11">DSM 15103</strain>
    </source>
</reference>
<evidence type="ECO:0000259" key="8">
    <source>
        <dbReference type="Pfam" id="PF07559"/>
    </source>
</evidence>
<evidence type="ECO:0000256" key="4">
    <source>
        <dbReference type="ARBA" id="ARBA00023143"/>
    </source>
</evidence>
<dbReference type="GO" id="GO:0009424">
    <property type="term" value="C:bacterial-type flagellum hook"/>
    <property type="evidence" value="ECO:0007669"/>
    <property type="project" value="TreeGrafter"/>
</dbReference>
<dbReference type="InterPro" id="IPR037058">
    <property type="entry name" value="Falgellar_hook_FlgE_sf"/>
</dbReference>
<evidence type="ECO:0000259" key="9">
    <source>
        <dbReference type="Pfam" id="PF22692"/>
    </source>
</evidence>
<dbReference type="InterPro" id="IPR019776">
    <property type="entry name" value="Flagellar_basal_body_rod_CS"/>
</dbReference>
<dbReference type="PROSITE" id="PS00588">
    <property type="entry name" value="FLAGELLA_BB_ROD"/>
    <property type="match status" value="1"/>
</dbReference>
<dbReference type="OrthoDB" id="9804559at2"/>
<feature type="domain" description="Flagellar hook protein FlgE D2" evidence="8">
    <location>
        <begin position="169"/>
        <end position="407"/>
    </location>
</feature>
<dbReference type="InterPro" id="IPR011491">
    <property type="entry name" value="FlgE_D2"/>
</dbReference>
<keyword evidence="4 5" id="KW-0975">Bacterial flagellum</keyword>
<dbReference type="InterPro" id="IPR010930">
    <property type="entry name" value="Flg_bb/hook_C_dom"/>
</dbReference>
<evidence type="ECO:0000313" key="10">
    <source>
        <dbReference type="EMBL" id="SNZ08094.1"/>
    </source>
</evidence>
<dbReference type="Pfam" id="PF22692">
    <property type="entry name" value="LlgE_F_G_D1"/>
    <property type="match status" value="1"/>
</dbReference>
<dbReference type="Pfam" id="PF07559">
    <property type="entry name" value="FlgE_D2"/>
    <property type="match status" value="1"/>
</dbReference>
<keyword evidence="11" id="KW-1185">Reference proteome</keyword>
<keyword evidence="10" id="KW-0969">Cilium</keyword>
<dbReference type="Gene3D" id="2.60.98.20">
    <property type="entry name" value="Flagellar hook protein FlgE"/>
    <property type="match status" value="1"/>
</dbReference>
<evidence type="ECO:0000259" key="7">
    <source>
        <dbReference type="Pfam" id="PF06429"/>
    </source>
</evidence>
<comment type="similarity">
    <text evidence="2 5">Belongs to the flagella basal body rod proteins family.</text>
</comment>
<protein>
    <recommendedName>
        <fullName evidence="3 5">Flagellar hook protein FlgE</fullName>
    </recommendedName>
</protein>
<evidence type="ECO:0000256" key="1">
    <source>
        <dbReference type="ARBA" id="ARBA00004117"/>
    </source>
</evidence>
<keyword evidence="10" id="KW-0966">Cell projection</keyword>
<proteinExistence type="inferred from homology"/>
<comment type="subcellular location">
    <subcellularLocation>
        <location evidence="1 5">Bacterial flagellum basal body</location>
    </subcellularLocation>
</comment>
<dbReference type="GO" id="GO:0071978">
    <property type="term" value="P:bacterial-type flagellum-dependent swarming motility"/>
    <property type="evidence" value="ECO:0007669"/>
    <property type="project" value="TreeGrafter"/>
</dbReference>
<dbReference type="PANTHER" id="PTHR30435:SF1">
    <property type="entry name" value="FLAGELLAR HOOK PROTEIN FLGE"/>
    <property type="match status" value="1"/>
</dbReference>
<dbReference type="GO" id="GO:0005829">
    <property type="term" value="C:cytosol"/>
    <property type="evidence" value="ECO:0007669"/>
    <property type="project" value="TreeGrafter"/>
</dbReference>
<keyword evidence="10" id="KW-0282">Flagellum</keyword>
<dbReference type="Pfam" id="PF00460">
    <property type="entry name" value="Flg_bb_rod"/>
    <property type="match status" value="1"/>
</dbReference>
<dbReference type="Pfam" id="PF06429">
    <property type="entry name" value="Flg_bbr_C"/>
    <property type="match status" value="1"/>
</dbReference>
<dbReference type="AlphaFoldDB" id="A0A285NF04"/>
<dbReference type="RefSeq" id="WP_097000331.1">
    <property type="nucleotide sequence ID" value="NZ_OBEI01000004.1"/>
</dbReference>
<feature type="domain" description="Flagellar hook protein FlgE/F/G-like D1" evidence="9">
    <location>
        <begin position="90"/>
        <end position="154"/>
    </location>
</feature>
<dbReference type="InterPro" id="IPR037925">
    <property type="entry name" value="FlgE/F/G-like"/>
</dbReference>
<sequence>MIQSFYTGNAGLGANREWLSVISDNIANVNTVGFKAERANFEDLISKSLTTFANGSPKNYEIGGGSFVGSTTKDFSQGSLMNTNTPTDLALDGEGFFMVQDNQGLTYYTRAGQFRTNAEGDLINLNGQKLLGWMLDRNGNISGAIRSINVPNSMEPAQTTQIAFKEPTNLDSRVNVISAPFNPGDSTTFNYVNSFTTYDSLGNPHITSYYFQRTGTNTWNVYKLIDGTISPVDVGGTLYKSVRLSFNSDGTLDVNNIYADTQVSLASNETQGDTATDGYFTLSNLPVRGSVHIKSYSDSGTPYIVNWHDDGAGNIIDENGEVVGSIDYTTGQIRIPLLEDTDNTDQITVDYLYNETAAMAAVDPTQVTFSGYDPNNGAAVPLTTTENFKEIRQVASDFIFYAQQDGYAKGDLLSVAVSEDGIVKGVYSNGQVKDIARIAIATFKDKEILVRKGNNLYLPNSQTYTPIIVPGGVISKIRSGFLELSNVDISREFINLITAQRAYQANARTITTSDQVLQETMNIKR</sequence>
<dbReference type="InterPro" id="IPR053967">
    <property type="entry name" value="LlgE_F_G-like_D1"/>
</dbReference>
<dbReference type="InterPro" id="IPR001444">
    <property type="entry name" value="Flag_bb_rod_N"/>
</dbReference>
<feature type="domain" description="Flagellar basal-body/hook protein C-terminal" evidence="7">
    <location>
        <begin position="478"/>
        <end position="523"/>
    </location>
</feature>
<dbReference type="NCBIfam" id="TIGR03506">
    <property type="entry name" value="FlgEFG_subfam"/>
    <property type="match status" value="1"/>
</dbReference>
<dbReference type="PANTHER" id="PTHR30435">
    <property type="entry name" value="FLAGELLAR PROTEIN"/>
    <property type="match status" value="1"/>
</dbReference>
<evidence type="ECO:0000256" key="2">
    <source>
        <dbReference type="ARBA" id="ARBA00009677"/>
    </source>
</evidence>
<gene>
    <name evidence="10" type="ORF">SAMN06265182_1156</name>
</gene>
<evidence type="ECO:0000256" key="5">
    <source>
        <dbReference type="RuleBase" id="RU362116"/>
    </source>
</evidence>
<dbReference type="GO" id="GO:0009425">
    <property type="term" value="C:bacterial-type flagellum basal body"/>
    <property type="evidence" value="ECO:0007669"/>
    <property type="project" value="UniProtKB-SubCell"/>
</dbReference>
<organism evidence="10 11">
    <name type="scientific">Persephonella hydrogeniphila</name>
    <dbReference type="NCBI Taxonomy" id="198703"/>
    <lineage>
        <taxon>Bacteria</taxon>
        <taxon>Pseudomonadati</taxon>
        <taxon>Aquificota</taxon>
        <taxon>Aquificia</taxon>
        <taxon>Aquificales</taxon>
        <taxon>Hydrogenothermaceae</taxon>
        <taxon>Persephonella</taxon>
    </lineage>
</organism>